<name>A0A1M5JY37_9BRAD</name>
<dbReference type="AlphaFoldDB" id="A0A1M5JY37"/>
<dbReference type="InterPro" id="IPR044855">
    <property type="entry name" value="CoA-Trfase_III_dom3_sf"/>
</dbReference>
<dbReference type="OrthoDB" id="9806585at2"/>
<dbReference type="InterPro" id="IPR050509">
    <property type="entry name" value="CoA-transferase_III"/>
</dbReference>
<gene>
    <name evidence="2" type="ORF">SAMN05443248_1597</name>
</gene>
<dbReference type="Proteomes" id="UP000189796">
    <property type="component" value="Chromosome I"/>
</dbReference>
<dbReference type="PANTHER" id="PTHR48228">
    <property type="entry name" value="SUCCINYL-COA--D-CITRAMALATE COA-TRANSFERASE"/>
    <property type="match status" value="1"/>
</dbReference>
<protein>
    <submittedName>
        <fullName evidence="2">Formyl-CoA transferase</fullName>
    </submittedName>
</protein>
<sequence length="418" mass="45306">MPELNKLPLKSFQPDARGPLHGVRVLDLSRLVAGNILTLGLADFGADVIKVEPPQGDPLRAWLSDGVDTHWKVYGRNKKSVCIDLRAAEAKDALLAMVRNAHVLVENYRPDTLEKMGLAPDVLHAANPGLVVVRISGWGQTGPFRHKPGFGTLVEGFSGYASMNGFSDREPVLPPIQMADNVAGLAGAFATMVALREVEVNGGRGQTLDLPLFDPLFAILGPQAAHYQVTGRVRPRTGSRSTTAGPRNVFRTRDDHWICLSASTQAMAERLLRVIGREDLIGHPDYATNAARIKNAAALEAVIDGFMRERTLEENLRFFDAADVTVGPVNDISQIVEDPYIVAREILVRTPDKDLGTVAMHNISPRLSGTPGVLRHAAPELGQHNREVLADAGIDDARYKTLLAAGIAREGATASRER</sequence>
<dbReference type="InterPro" id="IPR003673">
    <property type="entry name" value="CoA-Trfase_fam_III"/>
</dbReference>
<dbReference type="RefSeq" id="WP_079600755.1">
    <property type="nucleotide sequence ID" value="NZ_LT670817.1"/>
</dbReference>
<evidence type="ECO:0000256" key="1">
    <source>
        <dbReference type="ARBA" id="ARBA00022679"/>
    </source>
</evidence>
<dbReference type="GO" id="GO:0016740">
    <property type="term" value="F:transferase activity"/>
    <property type="evidence" value="ECO:0007669"/>
    <property type="project" value="UniProtKB-KW"/>
</dbReference>
<reference evidence="2 3" key="1">
    <citation type="submission" date="2016-11" db="EMBL/GenBank/DDBJ databases">
        <authorList>
            <person name="Jaros S."/>
            <person name="Januszkiewicz K."/>
            <person name="Wedrychowicz H."/>
        </authorList>
    </citation>
    <scope>NUCLEOTIDE SEQUENCE [LARGE SCALE GENOMIC DNA]</scope>
    <source>
        <strain evidence="2 3">GAS138</strain>
    </source>
</reference>
<keyword evidence="1 2" id="KW-0808">Transferase</keyword>
<organism evidence="2 3">
    <name type="scientific">Bradyrhizobium erythrophlei</name>
    <dbReference type="NCBI Taxonomy" id="1437360"/>
    <lineage>
        <taxon>Bacteria</taxon>
        <taxon>Pseudomonadati</taxon>
        <taxon>Pseudomonadota</taxon>
        <taxon>Alphaproteobacteria</taxon>
        <taxon>Hyphomicrobiales</taxon>
        <taxon>Nitrobacteraceae</taxon>
        <taxon>Bradyrhizobium</taxon>
    </lineage>
</organism>
<dbReference type="InterPro" id="IPR023606">
    <property type="entry name" value="CoA-Trfase_III_dom_1_sf"/>
</dbReference>
<dbReference type="Pfam" id="PF02515">
    <property type="entry name" value="CoA_transf_3"/>
    <property type="match status" value="1"/>
</dbReference>
<accession>A0A1M5JY37</accession>
<dbReference type="Gene3D" id="3.30.1540.10">
    <property type="entry name" value="formyl-coa transferase, domain 3"/>
    <property type="match status" value="1"/>
</dbReference>
<proteinExistence type="predicted"/>
<dbReference type="SUPFAM" id="SSF89796">
    <property type="entry name" value="CoA-transferase family III (CaiB/BaiF)"/>
    <property type="match status" value="1"/>
</dbReference>
<dbReference type="Gene3D" id="3.40.50.10540">
    <property type="entry name" value="Crotonobetainyl-coa:carnitine coa-transferase, domain 1"/>
    <property type="match status" value="1"/>
</dbReference>
<evidence type="ECO:0000313" key="3">
    <source>
        <dbReference type="Proteomes" id="UP000189796"/>
    </source>
</evidence>
<dbReference type="EMBL" id="LT670817">
    <property type="protein sequence ID" value="SHG44943.1"/>
    <property type="molecule type" value="Genomic_DNA"/>
</dbReference>
<evidence type="ECO:0000313" key="2">
    <source>
        <dbReference type="EMBL" id="SHG44943.1"/>
    </source>
</evidence>
<dbReference type="PANTHER" id="PTHR48228:SF6">
    <property type="entry name" value="L-CARNITINE COA-TRANSFERASE"/>
    <property type="match status" value="1"/>
</dbReference>